<dbReference type="Proteomes" id="UP001152607">
    <property type="component" value="Unassembled WGS sequence"/>
</dbReference>
<comment type="caution">
    <text evidence="2">The sequence shown here is derived from an EMBL/GenBank/DDBJ whole genome shotgun (WGS) entry which is preliminary data.</text>
</comment>
<dbReference type="EMBL" id="CAOQHR010000007">
    <property type="protein sequence ID" value="CAI6337897.1"/>
    <property type="molecule type" value="Genomic_DNA"/>
</dbReference>
<accession>A0A9W4XXJ1</accession>
<keyword evidence="1" id="KW-1133">Transmembrane helix</keyword>
<keyword evidence="3" id="KW-1185">Reference proteome</keyword>
<gene>
    <name evidence="2" type="ORF">PDIGIT_LOCUS11015</name>
</gene>
<protein>
    <submittedName>
        <fullName evidence="2">Uncharacterized protein</fullName>
    </submittedName>
</protein>
<evidence type="ECO:0000313" key="2">
    <source>
        <dbReference type="EMBL" id="CAI6337897.1"/>
    </source>
</evidence>
<keyword evidence="1" id="KW-0472">Membrane</keyword>
<name>A0A9W4XXJ1_9PLEO</name>
<keyword evidence="1" id="KW-0812">Transmembrane</keyword>
<reference evidence="2" key="1">
    <citation type="submission" date="2023-01" db="EMBL/GenBank/DDBJ databases">
        <authorList>
            <person name="Van Ghelder C."/>
            <person name="Rancurel C."/>
        </authorList>
    </citation>
    <scope>NUCLEOTIDE SEQUENCE</scope>
    <source>
        <strain evidence="2">CNCM I-4278</strain>
    </source>
</reference>
<organism evidence="2 3">
    <name type="scientific">Periconia digitata</name>
    <dbReference type="NCBI Taxonomy" id="1303443"/>
    <lineage>
        <taxon>Eukaryota</taxon>
        <taxon>Fungi</taxon>
        <taxon>Dikarya</taxon>
        <taxon>Ascomycota</taxon>
        <taxon>Pezizomycotina</taxon>
        <taxon>Dothideomycetes</taxon>
        <taxon>Pleosporomycetidae</taxon>
        <taxon>Pleosporales</taxon>
        <taxon>Massarineae</taxon>
        <taxon>Periconiaceae</taxon>
        <taxon>Periconia</taxon>
    </lineage>
</organism>
<evidence type="ECO:0000256" key="1">
    <source>
        <dbReference type="SAM" id="Phobius"/>
    </source>
</evidence>
<dbReference type="AlphaFoldDB" id="A0A9W4XXJ1"/>
<feature type="transmembrane region" description="Helical" evidence="1">
    <location>
        <begin position="36"/>
        <end position="54"/>
    </location>
</feature>
<proteinExistence type="predicted"/>
<sequence length="55" mass="6205">MLPRGLTMEASSVIALSTLSIHHLGQYSRLYDCLILTERVALLLIIPLFNFIYIA</sequence>
<evidence type="ECO:0000313" key="3">
    <source>
        <dbReference type="Proteomes" id="UP001152607"/>
    </source>
</evidence>